<dbReference type="Pfam" id="PF00805">
    <property type="entry name" value="Pentapeptide"/>
    <property type="match status" value="2"/>
</dbReference>
<dbReference type="InterPro" id="IPR001646">
    <property type="entry name" value="5peptide_repeat"/>
</dbReference>
<name>A0ABU8TJY3_9HYPH</name>
<reference evidence="3 4" key="1">
    <citation type="submission" date="2024-02" db="EMBL/GenBank/DDBJ databases">
        <title>Roseibium algae sp. nov., isolated from marine alga (Grateloupia sp.), showing potential in myo-inositol conversion.</title>
        <authorList>
            <person name="Wang Y."/>
        </authorList>
    </citation>
    <scope>NUCLEOTIDE SEQUENCE [LARGE SCALE GENOMIC DNA]</scope>
    <source>
        <strain evidence="3 4">H3510</strain>
    </source>
</reference>
<gene>
    <name evidence="3" type="ORF">V6575_10260</name>
</gene>
<protein>
    <submittedName>
        <fullName evidence="3">Pentapeptide repeat-containing protein</fullName>
    </submittedName>
</protein>
<dbReference type="PANTHER" id="PTHR14136:SF17">
    <property type="entry name" value="BTB_POZ DOMAIN-CONTAINING PROTEIN KCTD9"/>
    <property type="match status" value="1"/>
</dbReference>
<feature type="region of interest" description="Disordered" evidence="1">
    <location>
        <begin position="74"/>
        <end position="100"/>
    </location>
</feature>
<dbReference type="RefSeq" id="WP_340274218.1">
    <property type="nucleotide sequence ID" value="NZ_JBAKIA010000005.1"/>
</dbReference>
<feature type="transmembrane region" description="Helical" evidence="2">
    <location>
        <begin position="106"/>
        <end position="127"/>
    </location>
</feature>
<dbReference type="SUPFAM" id="SSF141571">
    <property type="entry name" value="Pentapeptide repeat-like"/>
    <property type="match status" value="1"/>
</dbReference>
<keyword evidence="2" id="KW-1133">Transmembrane helix</keyword>
<keyword evidence="2" id="KW-0472">Membrane</keyword>
<evidence type="ECO:0000256" key="2">
    <source>
        <dbReference type="SAM" id="Phobius"/>
    </source>
</evidence>
<dbReference type="PANTHER" id="PTHR14136">
    <property type="entry name" value="BTB_POZ DOMAIN-CONTAINING PROTEIN KCTD9"/>
    <property type="match status" value="1"/>
</dbReference>
<organism evidence="3 4">
    <name type="scientific">Roseibium algae</name>
    <dbReference type="NCBI Taxonomy" id="3123038"/>
    <lineage>
        <taxon>Bacteria</taxon>
        <taxon>Pseudomonadati</taxon>
        <taxon>Pseudomonadota</taxon>
        <taxon>Alphaproteobacteria</taxon>
        <taxon>Hyphomicrobiales</taxon>
        <taxon>Stappiaceae</taxon>
        <taxon>Roseibium</taxon>
    </lineage>
</organism>
<feature type="transmembrane region" description="Helical" evidence="2">
    <location>
        <begin position="142"/>
        <end position="160"/>
    </location>
</feature>
<keyword evidence="4" id="KW-1185">Reference proteome</keyword>
<dbReference type="Gene3D" id="2.160.20.80">
    <property type="entry name" value="E3 ubiquitin-protein ligase SopA"/>
    <property type="match status" value="1"/>
</dbReference>
<comment type="caution">
    <text evidence="3">The sequence shown here is derived from an EMBL/GenBank/DDBJ whole genome shotgun (WGS) entry which is preliminary data.</text>
</comment>
<evidence type="ECO:0000313" key="3">
    <source>
        <dbReference type="EMBL" id="MEJ8474472.1"/>
    </source>
</evidence>
<evidence type="ECO:0000256" key="1">
    <source>
        <dbReference type="SAM" id="MobiDB-lite"/>
    </source>
</evidence>
<dbReference type="InterPro" id="IPR051082">
    <property type="entry name" value="Pentapeptide-BTB/POZ_domain"/>
</dbReference>
<dbReference type="Proteomes" id="UP001385499">
    <property type="component" value="Unassembled WGS sequence"/>
</dbReference>
<dbReference type="EMBL" id="JBAKIA010000005">
    <property type="protein sequence ID" value="MEJ8474472.1"/>
    <property type="molecule type" value="Genomic_DNA"/>
</dbReference>
<proteinExistence type="predicted"/>
<evidence type="ECO:0000313" key="4">
    <source>
        <dbReference type="Proteomes" id="UP001385499"/>
    </source>
</evidence>
<sequence length="440" mass="49259">MRPALRKRGLSSRRLLALRALPGIRKPATAPHTQHHLPSQSVIRTPIRDHTLAPHRTLWSYTLSFKTRLKARRMSVPDAAKPAPKAPKPETNSAPSDTGFRPPETVIAGIMLGFVGLGLVLLIAANWEVEWTWDCWEKASTIVRNFGLIVIAIPALLLAWSRTRTATRQADIANDQTRIAEKGLIIDRFQKGAQMLESYELSVRLAGIYALKELVKSDPKETYIIVLDLLFDFVRERSKARKPVFSPIPRKRQDPDYGPFPPDLQKALETASWLRNNARNAISMEKDDTWCADLSEANLSRARLVKGNLSSANLNGTNLYGAIFVNVNLSFATIWHSNLSQAHLPDANLSGAELWGGTLFNTDLFFADLSKTDLAEIKLNTKTKISNVFAYSDQPPKNMPDQIAKAITYRLPGEDMNVFQSRIALERKQRTEAEETTPSD</sequence>
<accession>A0ABU8TJY3</accession>
<keyword evidence="2" id="KW-0812">Transmembrane</keyword>